<dbReference type="InterPro" id="IPR003599">
    <property type="entry name" value="Ig_sub"/>
</dbReference>
<dbReference type="PANTHER" id="PTHR44969">
    <property type="entry name" value="CELL SURFACE A33 ANTIGEN"/>
    <property type="match status" value="1"/>
</dbReference>
<evidence type="ECO:0000259" key="10">
    <source>
        <dbReference type="PROSITE" id="PS50835"/>
    </source>
</evidence>
<dbReference type="SUPFAM" id="SSF48726">
    <property type="entry name" value="Immunoglobulin"/>
    <property type="match status" value="2"/>
</dbReference>
<dbReference type="InterPro" id="IPR013783">
    <property type="entry name" value="Ig-like_fold"/>
</dbReference>
<evidence type="ECO:0000313" key="12">
    <source>
        <dbReference type="Proteomes" id="UP000261580"/>
    </source>
</evidence>
<dbReference type="AlphaFoldDB" id="A0A3Q4I914"/>
<dbReference type="InterPro" id="IPR007110">
    <property type="entry name" value="Ig-like_dom"/>
</dbReference>
<evidence type="ECO:0000256" key="6">
    <source>
        <dbReference type="ARBA" id="ARBA00023157"/>
    </source>
</evidence>
<keyword evidence="5 9" id="KW-0472">Membrane</keyword>
<dbReference type="Ensembl" id="ENSNBRT00000027720.1">
    <property type="protein sequence ID" value="ENSNBRP00000027012.1"/>
    <property type="gene ID" value="ENSNBRG00000020594.1"/>
</dbReference>
<proteinExistence type="predicted"/>
<dbReference type="PROSITE" id="PS50835">
    <property type="entry name" value="IG_LIKE"/>
    <property type="match status" value="1"/>
</dbReference>
<dbReference type="InterPro" id="IPR036179">
    <property type="entry name" value="Ig-like_dom_sf"/>
</dbReference>
<feature type="transmembrane region" description="Helical" evidence="9">
    <location>
        <begin position="258"/>
        <end position="281"/>
    </location>
</feature>
<evidence type="ECO:0000256" key="2">
    <source>
        <dbReference type="ARBA" id="ARBA00022692"/>
    </source>
</evidence>
<dbReference type="GeneTree" id="ENSGT00940000160248"/>
<keyword evidence="7" id="KW-0393">Immunoglobulin domain</keyword>
<dbReference type="Proteomes" id="UP000261580">
    <property type="component" value="Unassembled WGS sequence"/>
</dbReference>
<evidence type="ECO:0000256" key="3">
    <source>
        <dbReference type="ARBA" id="ARBA00022729"/>
    </source>
</evidence>
<comment type="subcellular location">
    <subcellularLocation>
        <location evidence="1">Membrane</location>
        <topology evidence="1">Single-pass type I membrane protein</topology>
    </subcellularLocation>
</comment>
<dbReference type="Gene3D" id="2.60.40.10">
    <property type="entry name" value="Immunoglobulins"/>
    <property type="match status" value="2"/>
</dbReference>
<keyword evidence="12" id="KW-1185">Reference proteome</keyword>
<keyword evidence="2 9" id="KW-0812">Transmembrane</keyword>
<dbReference type="PANTHER" id="PTHR44969:SF1">
    <property type="entry name" value="CELL SURFACE A33 ANTIGEN"/>
    <property type="match status" value="1"/>
</dbReference>
<evidence type="ECO:0000256" key="1">
    <source>
        <dbReference type="ARBA" id="ARBA00004479"/>
    </source>
</evidence>
<sequence length="382" mass="43499">SDSRKENRWKFQAQASAATVWWYGEDKRQRSKFIPLNNTDLFDFVFMSMTVLTGVRAIDVTMPQTQYESARGDNITLPCSFKSAININTAEAVKTGITPAYKGRVSLDVDVLNGKADLKLSSISLVDNKDFKCHVLIPDDEEGNQDASARLVVLVAPSTPVCKIQGTAQYGQDITLSCLSAEGSPPPTYSWERHNVQNQPVPQPPKTTDKDGILSLYNISKDTSGYYICTSRNKIRFATCNLTLAVMPPSMNIASSPAIIGAAVGGLILLILIIIICCCCCRKKNKDEEYEMGNGEGRRVEVQGKDSYEDSSVKRTEDRRSDYHDRRRDYDDRRSDYDDRRERYDDDRRYQDRRRDDNRYDDRDRDRPPVPNNKPTRRDYHD</sequence>
<dbReference type="STRING" id="32507.ENSNBRP00000027012"/>
<dbReference type="OMA" id="TEMSGYY"/>
<keyword evidence="3" id="KW-0732">Signal</keyword>
<feature type="compositionally biased region" description="Basic and acidic residues" evidence="8">
    <location>
        <begin position="296"/>
        <end position="368"/>
    </location>
</feature>
<dbReference type="Pfam" id="PF13927">
    <property type="entry name" value="Ig_3"/>
    <property type="match status" value="1"/>
</dbReference>
<dbReference type="FunFam" id="2.60.40.10:FF:000095">
    <property type="entry name" value="immunoglobulin superfamily member 11 isoform X1"/>
    <property type="match status" value="1"/>
</dbReference>
<dbReference type="Bgee" id="ENSNBRG00000020594">
    <property type="expression patterns" value="Expressed in zone of skin and 1 other cell type or tissue"/>
</dbReference>
<evidence type="ECO:0000256" key="7">
    <source>
        <dbReference type="ARBA" id="ARBA00023319"/>
    </source>
</evidence>
<feature type="region of interest" description="Disordered" evidence="8">
    <location>
        <begin position="290"/>
        <end position="382"/>
    </location>
</feature>
<keyword evidence="4 9" id="KW-1133">Transmembrane helix</keyword>
<keyword evidence="6" id="KW-1015">Disulfide bond</keyword>
<dbReference type="InterPro" id="IPR042474">
    <property type="entry name" value="A33"/>
</dbReference>
<protein>
    <recommendedName>
        <fullName evidence="10">Ig-like domain-containing protein</fullName>
    </recommendedName>
</protein>
<name>A0A3Q4I914_NEOBR</name>
<evidence type="ECO:0000313" key="11">
    <source>
        <dbReference type="Ensembl" id="ENSNBRP00000027012.1"/>
    </source>
</evidence>
<organism evidence="11 12">
    <name type="scientific">Neolamprologus brichardi</name>
    <name type="common">Fairy cichlid</name>
    <name type="synonym">Lamprologus brichardi</name>
    <dbReference type="NCBI Taxonomy" id="32507"/>
    <lineage>
        <taxon>Eukaryota</taxon>
        <taxon>Metazoa</taxon>
        <taxon>Chordata</taxon>
        <taxon>Craniata</taxon>
        <taxon>Vertebrata</taxon>
        <taxon>Euteleostomi</taxon>
        <taxon>Actinopterygii</taxon>
        <taxon>Neopterygii</taxon>
        <taxon>Teleostei</taxon>
        <taxon>Neoteleostei</taxon>
        <taxon>Acanthomorphata</taxon>
        <taxon>Ovalentaria</taxon>
        <taxon>Cichlomorphae</taxon>
        <taxon>Cichliformes</taxon>
        <taxon>Cichlidae</taxon>
        <taxon>African cichlids</taxon>
        <taxon>Pseudocrenilabrinae</taxon>
        <taxon>Lamprologini</taxon>
        <taxon>Neolamprologus</taxon>
    </lineage>
</organism>
<dbReference type="GO" id="GO:0005886">
    <property type="term" value="C:plasma membrane"/>
    <property type="evidence" value="ECO:0007669"/>
    <property type="project" value="InterPro"/>
</dbReference>
<evidence type="ECO:0000256" key="5">
    <source>
        <dbReference type="ARBA" id="ARBA00023136"/>
    </source>
</evidence>
<reference evidence="11" key="2">
    <citation type="submission" date="2025-09" db="UniProtKB">
        <authorList>
            <consortium name="Ensembl"/>
        </authorList>
    </citation>
    <scope>IDENTIFICATION</scope>
</reference>
<accession>A0A3Q4I914</accession>
<evidence type="ECO:0000256" key="4">
    <source>
        <dbReference type="ARBA" id="ARBA00022989"/>
    </source>
</evidence>
<dbReference type="InterPro" id="IPR003598">
    <property type="entry name" value="Ig_sub2"/>
</dbReference>
<evidence type="ECO:0000256" key="9">
    <source>
        <dbReference type="SAM" id="Phobius"/>
    </source>
</evidence>
<evidence type="ECO:0000256" key="8">
    <source>
        <dbReference type="SAM" id="MobiDB-lite"/>
    </source>
</evidence>
<dbReference type="SMART" id="SM00409">
    <property type="entry name" value="IG"/>
    <property type="match status" value="2"/>
</dbReference>
<dbReference type="SMART" id="SM00408">
    <property type="entry name" value="IGc2"/>
    <property type="match status" value="1"/>
</dbReference>
<reference evidence="11" key="1">
    <citation type="submission" date="2025-08" db="UniProtKB">
        <authorList>
            <consortium name="Ensembl"/>
        </authorList>
    </citation>
    <scope>IDENTIFICATION</scope>
</reference>
<feature type="domain" description="Ig-like" evidence="10">
    <location>
        <begin position="157"/>
        <end position="245"/>
    </location>
</feature>